<dbReference type="AlphaFoldDB" id="A0AAV5AHH7"/>
<dbReference type="EMBL" id="BPWL01000008">
    <property type="protein sequence ID" value="GJJ13192.1"/>
    <property type="molecule type" value="Genomic_DNA"/>
</dbReference>
<accession>A0AAV5AHH7</accession>
<name>A0AAV5AHH7_9AGAM</name>
<proteinExistence type="predicted"/>
<gene>
    <name evidence="1" type="ORF">Clacol_007443</name>
</gene>
<dbReference type="InterPro" id="IPR032675">
    <property type="entry name" value="LRR_dom_sf"/>
</dbReference>
<dbReference type="Proteomes" id="UP001050691">
    <property type="component" value="Unassembled WGS sequence"/>
</dbReference>
<keyword evidence="2" id="KW-1185">Reference proteome</keyword>
<protein>
    <recommendedName>
        <fullName evidence="3">F-box domain-containing protein</fullName>
    </recommendedName>
</protein>
<dbReference type="SUPFAM" id="SSF52047">
    <property type="entry name" value="RNI-like"/>
    <property type="match status" value="1"/>
</dbReference>
<sequence length="446" mass="51862">MFMSKNTSDVEYSPSWRLSIPASSSIQGFPEELLRIIFWEALPTLRRPSTPFDKLDEPLRSNETINPVPDYLTHPHFIRVSISLVCRRWRKLVLETHWLWSVYQLDHSLLNFKPELLEHWISLAKGHPLDVLLIPRKWLIHEPQPFYQILFRYCQQIRIYIAEFMRPRASSSLDIFSQHSNASILELPYLEELIINSGDFEPPVKIFAPKLRVLQVGRRFSVLTNDSFKKLSKWTLMSGSSVSIDPVDLNKKLALCHSLEYFYVNTINLRLRDPFITLPHSLKEFRLVGAFCTSMLPLFFRLDVPNIEILVIVSWGLNKSVIPQWTHQLLKGLLRLRRLTLENFRLDVVLSKSVAVQLDALELRNCALDKCFHRQVSIGLHFLVLDNCDFCLEDLLYVLQARTSSISQAVLPVLIRHSQEILRDYRGKVRGFPSVVLLESTFITST</sequence>
<organism evidence="1 2">
    <name type="scientific">Clathrus columnatus</name>
    <dbReference type="NCBI Taxonomy" id="1419009"/>
    <lineage>
        <taxon>Eukaryota</taxon>
        <taxon>Fungi</taxon>
        <taxon>Dikarya</taxon>
        <taxon>Basidiomycota</taxon>
        <taxon>Agaricomycotina</taxon>
        <taxon>Agaricomycetes</taxon>
        <taxon>Phallomycetidae</taxon>
        <taxon>Phallales</taxon>
        <taxon>Clathraceae</taxon>
        <taxon>Clathrus</taxon>
    </lineage>
</organism>
<evidence type="ECO:0000313" key="2">
    <source>
        <dbReference type="Proteomes" id="UP001050691"/>
    </source>
</evidence>
<evidence type="ECO:0000313" key="1">
    <source>
        <dbReference type="EMBL" id="GJJ13192.1"/>
    </source>
</evidence>
<reference evidence="1" key="1">
    <citation type="submission" date="2021-10" db="EMBL/GenBank/DDBJ databases">
        <title>De novo Genome Assembly of Clathrus columnatus (Basidiomycota, Fungi) Using Illumina and Nanopore Sequence Data.</title>
        <authorList>
            <person name="Ogiso-Tanaka E."/>
            <person name="Itagaki H."/>
            <person name="Hosoya T."/>
            <person name="Hosaka K."/>
        </authorList>
    </citation>
    <scope>NUCLEOTIDE SEQUENCE</scope>
    <source>
        <strain evidence="1">MO-923</strain>
    </source>
</reference>
<evidence type="ECO:0008006" key="3">
    <source>
        <dbReference type="Google" id="ProtNLM"/>
    </source>
</evidence>
<dbReference type="Gene3D" id="3.80.10.10">
    <property type="entry name" value="Ribonuclease Inhibitor"/>
    <property type="match status" value="1"/>
</dbReference>
<comment type="caution">
    <text evidence="1">The sequence shown here is derived from an EMBL/GenBank/DDBJ whole genome shotgun (WGS) entry which is preliminary data.</text>
</comment>